<keyword evidence="2" id="KW-1185">Reference proteome</keyword>
<dbReference type="Proteomes" id="UP000018689">
    <property type="component" value="Chromosome"/>
</dbReference>
<dbReference type="KEGG" id="emr:EMUR_02535"/>
<organism evidence="1 2">
    <name type="scientific">Ehrlichia muris AS145</name>
    <dbReference type="NCBI Taxonomy" id="1423892"/>
    <lineage>
        <taxon>Bacteria</taxon>
        <taxon>Pseudomonadati</taxon>
        <taxon>Pseudomonadota</taxon>
        <taxon>Alphaproteobacteria</taxon>
        <taxon>Rickettsiales</taxon>
        <taxon>Anaplasmataceae</taxon>
        <taxon>Ehrlichia</taxon>
    </lineage>
</organism>
<proteinExistence type="predicted"/>
<dbReference type="HOGENOM" id="CLU_118039_0_0_5"/>
<name>V9R7G0_9RICK</name>
<dbReference type="AlphaFoldDB" id="V9R7G0"/>
<dbReference type="PATRIC" id="fig|1423892.3.peg.522"/>
<dbReference type="STRING" id="1423892.EMUR_02535"/>
<dbReference type="RefSeq" id="WP_024072106.1">
    <property type="nucleotide sequence ID" value="NC_023063.1"/>
</dbReference>
<evidence type="ECO:0000313" key="2">
    <source>
        <dbReference type="Proteomes" id="UP000018689"/>
    </source>
</evidence>
<dbReference type="OrthoDB" id="7163309at2"/>
<protein>
    <submittedName>
        <fullName evidence="1">Uncharacterized protein</fullName>
    </submittedName>
</protein>
<evidence type="ECO:0000313" key="1">
    <source>
        <dbReference type="EMBL" id="AHC39720.1"/>
    </source>
</evidence>
<gene>
    <name evidence="1" type="ORF">EMUR_02535</name>
</gene>
<accession>V9R7G0</accession>
<sequence length="193" mass="21736">MQLMLLSYGESRLALLPSKMCAYDKMLNCCYTGNPDIDGVINPQNESEFSQYLYRSQFCDYCVVSSPKLEGNVMFLYGNNPSGKPVYIVFLHPNGLIPDIFEQGLVLDNSNFLSSGFLGDIILNATSEERTIALFDQISSQLEIFAKTSISYITQMNYFNSSGELFNTDYKTVTLKNVTVDSVGEQIFCMKFQ</sequence>
<reference evidence="1 2" key="1">
    <citation type="journal article" date="2014" name="Genome Announc.">
        <title>Complete Genome Sequence of Ehrlichia muris Strain AS145T, a Model Monocytotropic Ehrlichia Strain.</title>
        <authorList>
            <person name="Thirumalapura N.R."/>
            <person name="Qin X."/>
            <person name="Kuriakose J.A."/>
            <person name="Walker D.H."/>
        </authorList>
    </citation>
    <scope>NUCLEOTIDE SEQUENCE [LARGE SCALE GENOMIC DNA]</scope>
    <source>
        <strain evidence="2">AS154</strain>
    </source>
</reference>
<dbReference type="EMBL" id="CP006917">
    <property type="protein sequence ID" value="AHC39720.1"/>
    <property type="molecule type" value="Genomic_DNA"/>
</dbReference>